<dbReference type="InterPro" id="IPR001753">
    <property type="entry name" value="Enoyl-CoA_hydra/iso"/>
</dbReference>
<dbReference type="GO" id="GO:0016853">
    <property type="term" value="F:isomerase activity"/>
    <property type="evidence" value="ECO:0007669"/>
    <property type="project" value="UniProtKB-KW"/>
</dbReference>
<keyword evidence="1" id="KW-0413">Isomerase</keyword>
<dbReference type="EMBL" id="CP036402">
    <property type="protein sequence ID" value="QBI19415.1"/>
    <property type="molecule type" value="Genomic_DNA"/>
</dbReference>
<dbReference type="GO" id="GO:0006635">
    <property type="term" value="P:fatty acid beta-oxidation"/>
    <property type="evidence" value="ECO:0007669"/>
    <property type="project" value="TreeGrafter"/>
</dbReference>
<dbReference type="SUPFAM" id="SSF52096">
    <property type="entry name" value="ClpP/crotonase"/>
    <property type="match status" value="1"/>
</dbReference>
<gene>
    <name evidence="1" type="ORF">ER308_07525</name>
</gene>
<sequence length="261" mass="28290">MTREVFVHSEVEDGICHVRLDRPDRLNAVSEELYADLEAVLEGVAGYPTVRAIVLTGEGRAFCAGADLKAHADRTRTPAERRAYVWAGQRICRFLQQMPQPVVAGVHGHAIGAGAEIAWSADVVIAAEDVQFRLPEIGLGTFVGGGVVQRLPLLVGHLRAKQLLLLGRPVSGVQAAAWGLATEAVASERVQERAVEVARELADQPARPLRLAKQALNRAGALTPDEALTYEAESLLECMGTDDWERGVQTFTDDRGDREGR</sequence>
<evidence type="ECO:0000313" key="1">
    <source>
        <dbReference type="EMBL" id="QBI19415.1"/>
    </source>
</evidence>
<dbReference type="PANTHER" id="PTHR11941">
    <property type="entry name" value="ENOYL-COA HYDRATASE-RELATED"/>
    <property type="match status" value="1"/>
</dbReference>
<protein>
    <submittedName>
        <fullName evidence="1">Enoyl-CoA hydratase/isomerase family protein</fullName>
    </submittedName>
</protein>
<dbReference type="RefSeq" id="WP_131154412.1">
    <property type="nucleotide sequence ID" value="NZ_CP036402.1"/>
</dbReference>
<dbReference type="AlphaFoldDB" id="A0A411YDY4"/>
<dbReference type="Gene3D" id="3.90.226.10">
    <property type="entry name" value="2-enoyl-CoA Hydratase, Chain A, domain 1"/>
    <property type="match status" value="1"/>
</dbReference>
<dbReference type="OrthoDB" id="9775794at2"/>
<accession>A0A411YDY4</accession>
<evidence type="ECO:0000313" key="2">
    <source>
        <dbReference type="Proteomes" id="UP000291469"/>
    </source>
</evidence>
<reference evidence="1 2" key="1">
    <citation type="submission" date="2019-01" db="EMBL/GenBank/DDBJ databases">
        <title>Egibacter rhizosphaerae EGI 80759T.</title>
        <authorList>
            <person name="Chen D.-D."/>
            <person name="Tian Y."/>
            <person name="Jiao J.-Y."/>
            <person name="Zhang X.-T."/>
            <person name="Zhang Y.-G."/>
            <person name="Zhang Y."/>
            <person name="Xiao M."/>
            <person name="Shu W.-S."/>
            <person name="Li W.-J."/>
        </authorList>
    </citation>
    <scope>NUCLEOTIDE SEQUENCE [LARGE SCALE GENOMIC DNA]</scope>
    <source>
        <strain evidence="1 2">EGI 80759</strain>
    </source>
</reference>
<dbReference type="KEGG" id="erz:ER308_07525"/>
<proteinExistence type="predicted"/>
<name>A0A411YDY4_9ACTN</name>
<organism evidence="1 2">
    <name type="scientific">Egibacter rhizosphaerae</name>
    <dbReference type="NCBI Taxonomy" id="1670831"/>
    <lineage>
        <taxon>Bacteria</taxon>
        <taxon>Bacillati</taxon>
        <taxon>Actinomycetota</taxon>
        <taxon>Nitriliruptoria</taxon>
        <taxon>Egibacterales</taxon>
        <taxon>Egibacteraceae</taxon>
        <taxon>Egibacter</taxon>
    </lineage>
</organism>
<keyword evidence="2" id="KW-1185">Reference proteome</keyword>
<dbReference type="Proteomes" id="UP000291469">
    <property type="component" value="Chromosome"/>
</dbReference>
<dbReference type="PANTHER" id="PTHR11941:SF54">
    <property type="entry name" value="ENOYL-COA HYDRATASE, MITOCHONDRIAL"/>
    <property type="match status" value="1"/>
</dbReference>
<dbReference type="InterPro" id="IPR029045">
    <property type="entry name" value="ClpP/crotonase-like_dom_sf"/>
</dbReference>
<dbReference type="Pfam" id="PF00378">
    <property type="entry name" value="ECH_1"/>
    <property type="match status" value="1"/>
</dbReference>
<dbReference type="CDD" id="cd06558">
    <property type="entry name" value="crotonase-like"/>
    <property type="match status" value="1"/>
</dbReference>